<dbReference type="CDD" id="cd00761">
    <property type="entry name" value="Glyco_tranf_GTA_type"/>
    <property type="match status" value="1"/>
</dbReference>
<dbReference type="Gene3D" id="3.90.550.10">
    <property type="entry name" value="Spore Coat Polysaccharide Biosynthesis Protein SpsA, Chain A"/>
    <property type="match status" value="1"/>
</dbReference>
<feature type="domain" description="Glycosyltransferase 2-like" evidence="1">
    <location>
        <begin position="12"/>
        <end position="115"/>
    </location>
</feature>
<dbReference type="InterPro" id="IPR029044">
    <property type="entry name" value="Nucleotide-diphossugar_trans"/>
</dbReference>
<accession>A0ABS9KA43</accession>
<gene>
    <name evidence="2" type="ORF">L6773_03970</name>
</gene>
<comment type="caution">
    <text evidence="2">The sequence shown here is derived from an EMBL/GenBank/DDBJ whole genome shotgun (WGS) entry which is preliminary data.</text>
</comment>
<dbReference type="PANTHER" id="PTHR22916">
    <property type="entry name" value="GLYCOSYLTRANSFERASE"/>
    <property type="match status" value="1"/>
</dbReference>
<dbReference type="InterPro" id="IPR001173">
    <property type="entry name" value="Glyco_trans_2-like"/>
</dbReference>
<evidence type="ECO:0000313" key="2">
    <source>
        <dbReference type="EMBL" id="MCG2587709.1"/>
    </source>
</evidence>
<dbReference type="Pfam" id="PF00535">
    <property type="entry name" value="Glycos_transf_2"/>
    <property type="match status" value="1"/>
</dbReference>
<dbReference type="RefSeq" id="WP_237852552.1">
    <property type="nucleotide sequence ID" value="NZ_JAKLWS010000003.1"/>
</dbReference>
<dbReference type="SUPFAM" id="SSF53448">
    <property type="entry name" value="Nucleotide-diphospho-sugar transferases"/>
    <property type="match status" value="1"/>
</dbReference>
<organism evidence="2 3">
    <name type="scientific">Rhodohalobacter sulfatireducens</name>
    <dbReference type="NCBI Taxonomy" id="2911366"/>
    <lineage>
        <taxon>Bacteria</taxon>
        <taxon>Pseudomonadati</taxon>
        <taxon>Balneolota</taxon>
        <taxon>Balneolia</taxon>
        <taxon>Balneolales</taxon>
        <taxon>Balneolaceae</taxon>
        <taxon>Rhodohalobacter</taxon>
    </lineage>
</organism>
<protein>
    <submittedName>
        <fullName evidence="2">Glycosyltransferase family 2 protein</fullName>
    </submittedName>
</protein>
<proteinExistence type="predicted"/>
<evidence type="ECO:0000313" key="3">
    <source>
        <dbReference type="Proteomes" id="UP001165366"/>
    </source>
</evidence>
<reference evidence="2" key="1">
    <citation type="submission" date="2022-01" db="EMBL/GenBank/DDBJ databases">
        <authorList>
            <person name="Wang Y."/>
        </authorList>
    </citation>
    <scope>NUCLEOTIDE SEQUENCE</scope>
    <source>
        <strain evidence="2">WB101</strain>
    </source>
</reference>
<dbReference type="Proteomes" id="UP001165366">
    <property type="component" value="Unassembled WGS sequence"/>
</dbReference>
<sequence length="258" mass="29824">MPSINKDEPFFSVVLPVYNGQEFITEAIESVLNQNFKSMELIVVNDGSTDNTEKVLKTFKEEITYLKQDKHGPSHARNRGVVAANGTYISFIDADDVWVPNCLTTHFDQIEKYKNLDISLGSTCEMSFSNVQEVDLKQAEKNSSMYLSLCAVAVNRTVFDKVGFFDEELILSQDIDWFFRVRDNELNIAISRKLVSLYRRHLNNRTNDKKMSRFYLFKLLKKTKDRRAGSQISLESIMKKPENQDELIEKWHSATPNE</sequence>
<keyword evidence="3" id="KW-1185">Reference proteome</keyword>
<reference evidence="2" key="2">
    <citation type="submission" date="2024-05" db="EMBL/GenBank/DDBJ databases">
        <title>Rhodohalobacter halophilus gen. nov., sp. nov., a moderately halophilic member of the family Balneolaceae.</title>
        <authorList>
            <person name="Xia J."/>
        </authorList>
    </citation>
    <scope>NUCLEOTIDE SEQUENCE</scope>
    <source>
        <strain evidence="2">WB101</strain>
    </source>
</reference>
<dbReference type="EMBL" id="JAKLWS010000003">
    <property type="protein sequence ID" value="MCG2587709.1"/>
    <property type="molecule type" value="Genomic_DNA"/>
</dbReference>
<name>A0ABS9KA43_9BACT</name>
<dbReference type="PANTHER" id="PTHR22916:SF3">
    <property type="entry name" value="UDP-GLCNAC:BETAGAL BETA-1,3-N-ACETYLGLUCOSAMINYLTRANSFERASE-LIKE PROTEIN 1"/>
    <property type="match status" value="1"/>
</dbReference>
<evidence type="ECO:0000259" key="1">
    <source>
        <dbReference type="Pfam" id="PF00535"/>
    </source>
</evidence>